<dbReference type="PANTHER" id="PTHR11012">
    <property type="entry name" value="PROTEIN KINASE-LIKE DOMAIN-CONTAINING"/>
    <property type="match status" value="1"/>
</dbReference>
<accession>A0AA38I9T3</accession>
<organism evidence="2 3">
    <name type="scientific">Zophobas morio</name>
    <dbReference type="NCBI Taxonomy" id="2755281"/>
    <lineage>
        <taxon>Eukaryota</taxon>
        <taxon>Metazoa</taxon>
        <taxon>Ecdysozoa</taxon>
        <taxon>Arthropoda</taxon>
        <taxon>Hexapoda</taxon>
        <taxon>Insecta</taxon>
        <taxon>Pterygota</taxon>
        <taxon>Neoptera</taxon>
        <taxon>Endopterygota</taxon>
        <taxon>Coleoptera</taxon>
        <taxon>Polyphaga</taxon>
        <taxon>Cucujiformia</taxon>
        <taxon>Tenebrionidae</taxon>
        <taxon>Zophobas</taxon>
    </lineage>
</organism>
<dbReference type="Proteomes" id="UP001168821">
    <property type="component" value="Unassembled WGS sequence"/>
</dbReference>
<dbReference type="PANTHER" id="PTHR11012:SF48">
    <property type="entry name" value="CHK KINASE-LIKE DOMAIN-CONTAINING PROTEIN-RELATED"/>
    <property type="match status" value="1"/>
</dbReference>
<dbReference type="EMBL" id="JALNTZ010000004">
    <property type="protein sequence ID" value="KAJ3653623.1"/>
    <property type="molecule type" value="Genomic_DNA"/>
</dbReference>
<dbReference type="AlphaFoldDB" id="A0AA38I9T3"/>
<dbReference type="InterPro" id="IPR004119">
    <property type="entry name" value="EcKL"/>
</dbReference>
<comment type="caution">
    <text evidence="2">The sequence shown here is derived from an EMBL/GenBank/DDBJ whole genome shotgun (WGS) entry which is preliminary data.</text>
</comment>
<dbReference type="Pfam" id="PF02958">
    <property type="entry name" value="EcKL"/>
    <property type="match status" value="1"/>
</dbReference>
<dbReference type="InterPro" id="IPR011009">
    <property type="entry name" value="Kinase-like_dom_sf"/>
</dbReference>
<evidence type="ECO:0000313" key="2">
    <source>
        <dbReference type="EMBL" id="KAJ3653623.1"/>
    </source>
</evidence>
<gene>
    <name evidence="2" type="ORF">Zmor_012863</name>
</gene>
<sequence>MDAKPSITRDEVSKVIANKLKSDEFDLVDYSLRMLGEWVGLCGDHAILETTIKQDEETQYTFFVKLYPRVPLVVEFIEGTGSFKKEIFVYRLFDLYEKEEVKILAECVPKCYLSIDEKFLVMENLIEQGYTSVNKYDLFDYDTLKVVLEALSKLHASTLIYEERTSRRLIDVYEAELEETYYNERPDFPLKEEIEAAITGILNSTQLFNLPDKLLSGKNFRTVLEEVCRRVHSLARPSKSFRNVVCHGDIWATNLVIKRDHNGTPVRSKLVDFQCGRYVPPAQDVMSVIHLTTAREFRKRYMYNLIGIYYTCLEKHVTLAGYDMKKIIPFEEFLASCEEQKVFAMVQTGCYFPLILLESQEIQDFFGDKEKNKDALYVDRSILVKAHLDDEKYSNRMRDCLLDLKEYCDYL</sequence>
<proteinExistence type="predicted"/>
<keyword evidence="3" id="KW-1185">Reference proteome</keyword>
<name>A0AA38I9T3_9CUCU</name>
<dbReference type="Gene3D" id="3.90.1200.10">
    <property type="match status" value="1"/>
</dbReference>
<dbReference type="InterPro" id="IPR015897">
    <property type="entry name" value="CHK_kinase-like"/>
</dbReference>
<feature type="domain" description="CHK kinase-like" evidence="1">
    <location>
        <begin position="120"/>
        <end position="319"/>
    </location>
</feature>
<evidence type="ECO:0000313" key="3">
    <source>
        <dbReference type="Proteomes" id="UP001168821"/>
    </source>
</evidence>
<dbReference type="SMART" id="SM00587">
    <property type="entry name" value="CHK"/>
    <property type="match status" value="1"/>
</dbReference>
<protein>
    <recommendedName>
        <fullName evidence="1">CHK kinase-like domain-containing protein</fullName>
    </recommendedName>
</protein>
<reference evidence="2" key="1">
    <citation type="journal article" date="2023" name="G3 (Bethesda)">
        <title>Whole genome assemblies of Zophobas morio and Tenebrio molitor.</title>
        <authorList>
            <person name="Kaur S."/>
            <person name="Stinson S.A."/>
            <person name="diCenzo G.C."/>
        </authorList>
    </citation>
    <scope>NUCLEOTIDE SEQUENCE</scope>
    <source>
        <strain evidence="2">QUZm001</strain>
    </source>
</reference>
<evidence type="ECO:0000259" key="1">
    <source>
        <dbReference type="SMART" id="SM00587"/>
    </source>
</evidence>
<dbReference type="SUPFAM" id="SSF56112">
    <property type="entry name" value="Protein kinase-like (PK-like)"/>
    <property type="match status" value="1"/>
</dbReference>